<dbReference type="Pfam" id="PF04307">
    <property type="entry name" value="YdjM"/>
    <property type="match status" value="1"/>
</dbReference>
<feature type="transmembrane region" description="Helical" evidence="1">
    <location>
        <begin position="192"/>
        <end position="212"/>
    </location>
</feature>
<evidence type="ECO:0000313" key="3">
    <source>
        <dbReference type="Proteomes" id="UP000319383"/>
    </source>
</evidence>
<feature type="transmembrane region" description="Helical" evidence="1">
    <location>
        <begin position="139"/>
        <end position="157"/>
    </location>
</feature>
<evidence type="ECO:0008006" key="4">
    <source>
        <dbReference type="Google" id="ProtNLM"/>
    </source>
</evidence>
<feature type="transmembrane region" description="Helical" evidence="1">
    <location>
        <begin position="113"/>
        <end position="132"/>
    </location>
</feature>
<keyword evidence="1" id="KW-1133">Transmembrane helix</keyword>
<protein>
    <recommendedName>
        <fullName evidence="4">Inner membrane protein</fullName>
    </recommendedName>
</protein>
<name>A0A517ZPC3_9PLAN</name>
<dbReference type="Proteomes" id="UP000319383">
    <property type="component" value="Chromosome"/>
</dbReference>
<keyword evidence="3" id="KW-1185">Reference proteome</keyword>
<dbReference type="EMBL" id="CP036276">
    <property type="protein sequence ID" value="QDU44336.1"/>
    <property type="molecule type" value="Genomic_DNA"/>
</dbReference>
<feature type="transmembrane region" description="Helical" evidence="1">
    <location>
        <begin position="80"/>
        <end position="101"/>
    </location>
</feature>
<accession>A0A517ZPC3</accession>
<reference evidence="2 3" key="1">
    <citation type="submission" date="2019-02" db="EMBL/GenBank/DDBJ databases">
        <title>Deep-cultivation of Planctomycetes and their phenomic and genomic characterization uncovers novel biology.</title>
        <authorList>
            <person name="Wiegand S."/>
            <person name="Jogler M."/>
            <person name="Boedeker C."/>
            <person name="Pinto D."/>
            <person name="Vollmers J."/>
            <person name="Rivas-Marin E."/>
            <person name="Kohn T."/>
            <person name="Peeters S.H."/>
            <person name="Heuer A."/>
            <person name="Rast P."/>
            <person name="Oberbeckmann S."/>
            <person name="Bunk B."/>
            <person name="Jeske O."/>
            <person name="Meyerdierks A."/>
            <person name="Storesund J.E."/>
            <person name="Kallscheuer N."/>
            <person name="Luecker S."/>
            <person name="Lage O.M."/>
            <person name="Pohl T."/>
            <person name="Merkel B.J."/>
            <person name="Hornburger P."/>
            <person name="Mueller R.-W."/>
            <person name="Bruemmer F."/>
            <person name="Labrenz M."/>
            <person name="Spormann A.M."/>
            <person name="Op den Camp H."/>
            <person name="Overmann J."/>
            <person name="Amann R."/>
            <person name="Jetten M.S.M."/>
            <person name="Mascher T."/>
            <person name="Medema M.H."/>
            <person name="Devos D.P."/>
            <person name="Kaster A.-K."/>
            <person name="Ovreas L."/>
            <person name="Rohde M."/>
            <person name="Galperin M.Y."/>
            <person name="Jogler C."/>
        </authorList>
    </citation>
    <scope>NUCLEOTIDE SEQUENCE [LARGE SCALE GENOMIC DNA]</scope>
    <source>
        <strain evidence="2 3">Mal52</strain>
    </source>
</reference>
<proteinExistence type="predicted"/>
<dbReference type="KEGG" id="sdyn:Mal52_28160"/>
<dbReference type="RefSeq" id="WP_145376710.1">
    <property type="nucleotide sequence ID" value="NZ_CP036276.1"/>
</dbReference>
<keyword evidence="1" id="KW-0812">Transmembrane</keyword>
<dbReference type="AlphaFoldDB" id="A0A517ZPC3"/>
<keyword evidence="1" id="KW-0472">Membrane</keyword>
<gene>
    <name evidence="2" type="ORF">Mal52_28160</name>
</gene>
<organism evidence="2 3">
    <name type="scientific">Symmachiella dynata</name>
    <dbReference type="NCBI Taxonomy" id="2527995"/>
    <lineage>
        <taxon>Bacteria</taxon>
        <taxon>Pseudomonadati</taxon>
        <taxon>Planctomycetota</taxon>
        <taxon>Planctomycetia</taxon>
        <taxon>Planctomycetales</taxon>
        <taxon>Planctomycetaceae</taxon>
        <taxon>Symmachiella</taxon>
    </lineage>
</organism>
<sequence length="234" mass="24506">MANFRTHVTVSSLCGVGFAALGAVTLDLPLESCILAGGLCGLAGMLPDLDSNNSVPLREILAFSAAIMPLLMAERFESLGLSHAGITLAGACVYLLVRFGVGSLLKKCTVHRGMFHSLPAALIAGLAAFLICDGIDPHLRVFKAGAVFVGFVSHLILDEFYSVERGEGKLRLKKSFGTALKLTAGNHGGTSAAYGMLLLLIVLAVGDTLVFHSAMISELPPMPVVIDDGATIRR</sequence>
<evidence type="ECO:0000313" key="2">
    <source>
        <dbReference type="EMBL" id="QDU44336.1"/>
    </source>
</evidence>
<evidence type="ECO:0000256" key="1">
    <source>
        <dbReference type="SAM" id="Phobius"/>
    </source>
</evidence>
<dbReference type="InterPro" id="IPR007404">
    <property type="entry name" value="YdjM-like"/>
</dbReference>